<feature type="signal peptide" evidence="2">
    <location>
        <begin position="1"/>
        <end position="30"/>
    </location>
</feature>
<evidence type="ECO:0000256" key="2">
    <source>
        <dbReference type="SAM" id="SignalP"/>
    </source>
</evidence>
<protein>
    <submittedName>
        <fullName evidence="3">Uncharacterized protein</fullName>
    </submittedName>
</protein>
<gene>
    <name evidence="3" type="ORF">Thpro_021147</name>
</gene>
<feature type="region of interest" description="Disordered" evidence="1">
    <location>
        <begin position="91"/>
        <end position="110"/>
    </location>
</feature>
<keyword evidence="4" id="KW-1185">Reference proteome</keyword>
<dbReference type="EMBL" id="JQSG02000002">
    <property type="protein sequence ID" value="OBS10097.1"/>
    <property type="molecule type" value="Genomic_DNA"/>
</dbReference>
<accession>A0A1A6C6A8</accession>
<keyword evidence="2" id="KW-0732">Signal</keyword>
<dbReference type="AlphaFoldDB" id="A0A1A6C6A8"/>
<dbReference type="OrthoDB" id="9949289at2"/>
<evidence type="ECO:0000313" key="4">
    <source>
        <dbReference type="Proteomes" id="UP000029273"/>
    </source>
</evidence>
<dbReference type="RefSeq" id="WP_038088317.1">
    <property type="nucleotide sequence ID" value="NZ_JQSG02000002.1"/>
</dbReference>
<feature type="chain" id="PRO_5008343272" evidence="2">
    <location>
        <begin position="31"/>
        <end position="110"/>
    </location>
</feature>
<organism evidence="3 4">
    <name type="scientific">Acidihalobacter prosperus</name>
    <dbReference type="NCBI Taxonomy" id="160660"/>
    <lineage>
        <taxon>Bacteria</taxon>
        <taxon>Pseudomonadati</taxon>
        <taxon>Pseudomonadota</taxon>
        <taxon>Gammaproteobacteria</taxon>
        <taxon>Chromatiales</taxon>
        <taxon>Ectothiorhodospiraceae</taxon>
        <taxon>Acidihalobacter</taxon>
    </lineage>
</organism>
<comment type="caution">
    <text evidence="3">The sequence shown here is derived from an EMBL/GenBank/DDBJ whole genome shotgun (WGS) entry which is preliminary data.</text>
</comment>
<reference evidence="3 4" key="1">
    <citation type="journal article" date="2014" name="Genome Announc.">
        <title>Draft Genome Sequence of the Iron-Oxidizing, Acidophilic, and Halotolerant 'Thiobacillus prosperus' Type Strain DSM 5130.</title>
        <authorList>
            <person name="Ossandon F.J."/>
            <person name="Cardenas J.P."/>
            <person name="Corbett M."/>
            <person name="Quatrini R."/>
            <person name="Holmes D.S."/>
            <person name="Watkin E."/>
        </authorList>
    </citation>
    <scope>NUCLEOTIDE SEQUENCE [LARGE SCALE GENOMIC DNA]</scope>
    <source>
        <strain evidence="3 4">DSM 5130</strain>
    </source>
</reference>
<dbReference type="Proteomes" id="UP000029273">
    <property type="component" value="Unassembled WGS sequence"/>
</dbReference>
<evidence type="ECO:0000313" key="3">
    <source>
        <dbReference type="EMBL" id="OBS10097.1"/>
    </source>
</evidence>
<sequence>MNRATTQSVLTLLGSGLLLGLFAVPVAATADDAAALRVPITVVPPDQPLVPHIDQLIVTPGGDVDRLDTHPGEHGMARAEREIGEIESAVKEAAEESQELQEEARDIDND</sequence>
<proteinExistence type="predicted"/>
<name>A0A1A6C6A8_9GAMM</name>
<evidence type="ECO:0000256" key="1">
    <source>
        <dbReference type="SAM" id="MobiDB-lite"/>
    </source>
</evidence>